<dbReference type="CDD" id="cd00093">
    <property type="entry name" value="HTH_XRE"/>
    <property type="match status" value="1"/>
</dbReference>
<dbReference type="PROSITE" id="PS50943">
    <property type="entry name" value="HTH_CROC1"/>
    <property type="match status" value="1"/>
</dbReference>
<gene>
    <name evidence="3" type="ORF">GCM10007111_08750</name>
</gene>
<protein>
    <submittedName>
        <fullName evidence="3">Transcriptional regulator</fullName>
    </submittedName>
</protein>
<dbReference type="Pfam" id="PF01381">
    <property type="entry name" value="HTH_3"/>
    <property type="match status" value="1"/>
</dbReference>
<dbReference type="InterPro" id="IPR001387">
    <property type="entry name" value="Cro/C1-type_HTH"/>
</dbReference>
<dbReference type="RefSeq" id="WP_188942202.1">
    <property type="nucleotide sequence ID" value="NZ_BMPN01000001.1"/>
</dbReference>
<dbReference type="PANTHER" id="PTHR46797">
    <property type="entry name" value="HTH-TYPE TRANSCRIPTIONAL REGULATOR"/>
    <property type="match status" value="1"/>
</dbReference>
<dbReference type="Gene3D" id="1.10.260.40">
    <property type="entry name" value="lambda repressor-like DNA-binding domains"/>
    <property type="match status" value="1"/>
</dbReference>
<dbReference type="InterPro" id="IPR010982">
    <property type="entry name" value="Lambda_DNA-bd_dom_sf"/>
</dbReference>
<organism evidence="3 4">
    <name type="scientific">Virgibacillus kapii</name>
    <dbReference type="NCBI Taxonomy" id="1638645"/>
    <lineage>
        <taxon>Bacteria</taxon>
        <taxon>Bacillati</taxon>
        <taxon>Bacillota</taxon>
        <taxon>Bacilli</taxon>
        <taxon>Bacillales</taxon>
        <taxon>Bacillaceae</taxon>
        <taxon>Virgibacillus</taxon>
    </lineage>
</organism>
<feature type="domain" description="HTH cro/C1-type" evidence="2">
    <location>
        <begin position="6"/>
        <end position="60"/>
    </location>
</feature>
<dbReference type="SUPFAM" id="SSF47413">
    <property type="entry name" value="lambda repressor-like DNA-binding domains"/>
    <property type="match status" value="1"/>
</dbReference>
<accession>A0ABQ2D9Y8</accession>
<comment type="caution">
    <text evidence="3">The sequence shown here is derived from an EMBL/GenBank/DDBJ whole genome shotgun (WGS) entry which is preliminary data.</text>
</comment>
<dbReference type="Proteomes" id="UP000634435">
    <property type="component" value="Unassembled WGS sequence"/>
</dbReference>
<dbReference type="PANTHER" id="PTHR46797:SF1">
    <property type="entry name" value="METHYLPHOSPHONATE SYNTHASE"/>
    <property type="match status" value="1"/>
</dbReference>
<evidence type="ECO:0000313" key="3">
    <source>
        <dbReference type="EMBL" id="GGJ48932.1"/>
    </source>
</evidence>
<keyword evidence="1" id="KW-0238">DNA-binding</keyword>
<evidence type="ECO:0000313" key="4">
    <source>
        <dbReference type="Proteomes" id="UP000634435"/>
    </source>
</evidence>
<sequence length="61" mass="6937">MNGNAIKKIRFSKGFTQTELAKKLKMDRSYLSSIENNRVTPSIKTLEKIASELGVSLKKFF</sequence>
<reference evidence="4" key="1">
    <citation type="journal article" date="2019" name="Int. J. Syst. Evol. Microbiol.">
        <title>The Global Catalogue of Microorganisms (GCM) 10K type strain sequencing project: providing services to taxonomists for standard genome sequencing and annotation.</title>
        <authorList>
            <consortium name="The Broad Institute Genomics Platform"/>
            <consortium name="The Broad Institute Genome Sequencing Center for Infectious Disease"/>
            <person name="Wu L."/>
            <person name="Ma J."/>
        </authorList>
    </citation>
    <scope>NUCLEOTIDE SEQUENCE [LARGE SCALE GENOMIC DNA]</scope>
    <source>
        <strain evidence="4">JCM 30071</strain>
    </source>
</reference>
<evidence type="ECO:0000259" key="2">
    <source>
        <dbReference type="PROSITE" id="PS50943"/>
    </source>
</evidence>
<evidence type="ECO:0000256" key="1">
    <source>
        <dbReference type="ARBA" id="ARBA00023125"/>
    </source>
</evidence>
<dbReference type="InterPro" id="IPR050807">
    <property type="entry name" value="TransReg_Diox_bact_type"/>
</dbReference>
<dbReference type="EMBL" id="BMPN01000001">
    <property type="protein sequence ID" value="GGJ48932.1"/>
    <property type="molecule type" value="Genomic_DNA"/>
</dbReference>
<dbReference type="SMART" id="SM00530">
    <property type="entry name" value="HTH_XRE"/>
    <property type="match status" value="1"/>
</dbReference>
<proteinExistence type="predicted"/>
<keyword evidence="4" id="KW-1185">Reference proteome</keyword>
<name>A0ABQ2D9Y8_9BACI</name>